<evidence type="ECO:0000256" key="4">
    <source>
        <dbReference type="PIRSR" id="PIRSR625705-1"/>
    </source>
</evidence>
<feature type="signal peptide" evidence="5">
    <location>
        <begin position="1"/>
        <end position="20"/>
    </location>
</feature>
<dbReference type="InterPro" id="IPR029018">
    <property type="entry name" value="Hex-like_dom2"/>
</dbReference>
<gene>
    <name evidence="8" type="ORF">SAMN04489864_10458</name>
</gene>
<dbReference type="SUPFAM" id="SSF55545">
    <property type="entry name" value="beta-N-acetylhexosaminidase-like domain"/>
    <property type="match status" value="1"/>
</dbReference>
<dbReference type="PANTHER" id="PTHR43678:SF1">
    <property type="entry name" value="BETA-N-ACETYLHEXOSAMINIDASE"/>
    <property type="match status" value="1"/>
</dbReference>
<feature type="domain" description="Glycoside hydrolase family 20 catalytic" evidence="6">
    <location>
        <begin position="156"/>
        <end position="322"/>
    </location>
</feature>
<feature type="active site" description="Proton donor" evidence="4">
    <location>
        <position position="317"/>
    </location>
</feature>
<evidence type="ECO:0000313" key="8">
    <source>
        <dbReference type="EMBL" id="SFH00802.1"/>
    </source>
</evidence>
<organism evidence="8 9">
    <name type="scientific">Pedobacter insulae</name>
    <dbReference type="NCBI Taxonomy" id="414048"/>
    <lineage>
        <taxon>Bacteria</taxon>
        <taxon>Pseudomonadati</taxon>
        <taxon>Bacteroidota</taxon>
        <taxon>Sphingobacteriia</taxon>
        <taxon>Sphingobacteriales</taxon>
        <taxon>Sphingobacteriaceae</taxon>
        <taxon>Pedobacter</taxon>
    </lineage>
</organism>
<protein>
    <submittedName>
        <fullName evidence="8">Hexosaminidase</fullName>
    </submittedName>
</protein>
<dbReference type="RefSeq" id="WP_090993024.1">
    <property type="nucleotide sequence ID" value="NZ_FOPP01000004.1"/>
</dbReference>
<dbReference type="CDD" id="cd06564">
    <property type="entry name" value="GH20_DspB_LnbB-like"/>
    <property type="match status" value="1"/>
</dbReference>
<dbReference type="OrthoDB" id="1006965at2"/>
<sequence length="677" mass="76429">MKLKLAFALLSVLFTYHVNAQNSAPFVIPKLQEWTGNTGFYTLKSTINLVVDDKLNDLLTTYVQTFANDLKAVYPKRNIRIKTGKPQKGDIYFHVDNNSQSIASEGYELQIADYLTIHAKTPLGAFWATRTILQILAQDPTQLKIPKGIAKDFPKYEVRSFVLDVGRKFFTIDFLRNYVKLLSYYKMNDFQIHLNDNGFKQFFNNDWSKTYSAFRLENATYPGLTAKDGSYSKKEFIDLQKLGNTYGVTIVPEIDAPAHALSITKAVPEIASDKYGADHLDITKPKTYEVVHNIFKEYLQGPNPVFINEEVHIGTDEYAKAEAENFRKFTDSTIKYVESFGKRVRLWGALTHAKGQTPVKSTNVTMNLWYNGYAEPAEMFKLGYKGISTPDGWLYIVPKAGYYYDYLNLKNIYQKWAPNVIGKEVFSEDNKQIRGGAFAVWNDHVGNGITQEDVTDRVFPALQVLSQKMWIGNTADSLMKFEVFNGLSKQIGEGPGLNLRGKVNGKDSLVLQYDFTSSKSGRFTGKKKPFQTTLNEIGYDYTVSFTINPSAGNPANAVIFSSPKAIVKLKQLNTSMLGFSREGYDYNFNYTVPENVWTKITITGNNKGTSLYVNGVFVERLEGAMQSFANTKDKIAKVQTLFFPLKYIGDTQNSFKGAIGSLKVFNKVLTDKLISKL</sequence>
<dbReference type="Pfam" id="PF02838">
    <property type="entry name" value="Glyco_hydro_20b"/>
    <property type="match status" value="1"/>
</dbReference>
<keyword evidence="5" id="KW-0732">Signal</keyword>
<dbReference type="Pfam" id="PF13385">
    <property type="entry name" value="Laminin_G_3"/>
    <property type="match status" value="1"/>
</dbReference>
<feature type="domain" description="Beta-hexosaminidase bacterial type N-terminal" evidence="7">
    <location>
        <begin position="25"/>
        <end position="152"/>
    </location>
</feature>
<dbReference type="STRING" id="414048.SAMN04489864_10458"/>
<feature type="chain" id="PRO_5011498599" evidence="5">
    <location>
        <begin position="21"/>
        <end position="677"/>
    </location>
</feature>
<dbReference type="InterPro" id="IPR013320">
    <property type="entry name" value="ConA-like_dom_sf"/>
</dbReference>
<proteinExistence type="inferred from homology"/>
<dbReference type="Gene3D" id="2.60.120.200">
    <property type="match status" value="1"/>
</dbReference>
<dbReference type="Gene3D" id="3.30.379.10">
    <property type="entry name" value="Chitobiase/beta-hexosaminidase domain 2-like"/>
    <property type="match status" value="1"/>
</dbReference>
<evidence type="ECO:0000256" key="5">
    <source>
        <dbReference type="SAM" id="SignalP"/>
    </source>
</evidence>
<name>A0A1I2WHH1_9SPHI</name>
<reference evidence="8 9" key="1">
    <citation type="submission" date="2016-10" db="EMBL/GenBank/DDBJ databases">
        <authorList>
            <person name="de Groot N.N."/>
        </authorList>
    </citation>
    <scope>NUCLEOTIDE SEQUENCE [LARGE SCALE GENOMIC DNA]</scope>
    <source>
        <strain evidence="8 9">DSM 18684</strain>
    </source>
</reference>
<dbReference type="Proteomes" id="UP000199666">
    <property type="component" value="Unassembled WGS sequence"/>
</dbReference>
<dbReference type="SUPFAM" id="SSF51445">
    <property type="entry name" value="(Trans)glycosidases"/>
    <property type="match status" value="1"/>
</dbReference>
<dbReference type="InterPro" id="IPR015882">
    <property type="entry name" value="HEX_bac_N"/>
</dbReference>
<keyword evidence="9" id="KW-1185">Reference proteome</keyword>
<evidence type="ECO:0000256" key="3">
    <source>
        <dbReference type="ARBA" id="ARBA00023295"/>
    </source>
</evidence>
<dbReference type="InterPro" id="IPR017853">
    <property type="entry name" value="GH"/>
</dbReference>
<keyword evidence="3" id="KW-0326">Glycosidase</keyword>
<feature type="domain" description="Glycoside hydrolase family 20 catalytic" evidence="6">
    <location>
        <begin position="323"/>
        <end position="471"/>
    </location>
</feature>
<evidence type="ECO:0000259" key="7">
    <source>
        <dbReference type="Pfam" id="PF02838"/>
    </source>
</evidence>
<dbReference type="EMBL" id="FOPP01000004">
    <property type="protein sequence ID" value="SFH00802.1"/>
    <property type="molecule type" value="Genomic_DNA"/>
</dbReference>
<dbReference type="SUPFAM" id="SSF49899">
    <property type="entry name" value="Concanavalin A-like lectins/glucanases"/>
    <property type="match status" value="1"/>
</dbReference>
<dbReference type="InterPro" id="IPR015883">
    <property type="entry name" value="Glyco_hydro_20_cat"/>
</dbReference>
<dbReference type="PANTHER" id="PTHR43678">
    <property type="entry name" value="PUTATIVE (AFU_ORTHOLOGUE AFUA_2G00640)-RELATED"/>
    <property type="match status" value="1"/>
</dbReference>
<evidence type="ECO:0000256" key="1">
    <source>
        <dbReference type="ARBA" id="ARBA00006285"/>
    </source>
</evidence>
<evidence type="ECO:0000256" key="2">
    <source>
        <dbReference type="ARBA" id="ARBA00022801"/>
    </source>
</evidence>
<dbReference type="Pfam" id="PF00728">
    <property type="entry name" value="Glyco_hydro_20"/>
    <property type="match status" value="2"/>
</dbReference>
<dbReference type="InterPro" id="IPR052764">
    <property type="entry name" value="GH20_Enzymes"/>
</dbReference>
<evidence type="ECO:0000313" key="9">
    <source>
        <dbReference type="Proteomes" id="UP000199666"/>
    </source>
</evidence>
<dbReference type="Gene3D" id="3.20.20.80">
    <property type="entry name" value="Glycosidases"/>
    <property type="match status" value="1"/>
</dbReference>
<evidence type="ECO:0000259" key="6">
    <source>
        <dbReference type="Pfam" id="PF00728"/>
    </source>
</evidence>
<dbReference type="AlphaFoldDB" id="A0A1I2WHH1"/>
<dbReference type="GO" id="GO:0004563">
    <property type="term" value="F:beta-N-acetylhexosaminidase activity"/>
    <property type="evidence" value="ECO:0007669"/>
    <property type="project" value="InterPro"/>
</dbReference>
<dbReference type="InterPro" id="IPR025705">
    <property type="entry name" value="Beta_hexosaminidase_sua/sub"/>
</dbReference>
<dbReference type="GO" id="GO:0005975">
    <property type="term" value="P:carbohydrate metabolic process"/>
    <property type="evidence" value="ECO:0007669"/>
    <property type="project" value="InterPro"/>
</dbReference>
<keyword evidence="2" id="KW-0378">Hydrolase</keyword>
<dbReference type="PRINTS" id="PR00738">
    <property type="entry name" value="GLHYDRLASE20"/>
</dbReference>
<comment type="similarity">
    <text evidence="1">Belongs to the glycosyl hydrolase 20 family.</text>
</comment>
<accession>A0A1I2WHH1</accession>